<comment type="caution">
    <text evidence="4">The sequence shown here is derived from an EMBL/GenBank/DDBJ whole genome shotgun (WGS) entry which is preliminary data.</text>
</comment>
<dbReference type="InterPro" id="IPR036526">
    <property type="entry name" value="C-N_Hydrolase_sf"/>
</dbReference>
<protein>
    <submittedName>
        <fullName evidence="4">Nitrilase-related carbon-nitrogen hydrolase</fullName>
    </submittedName>
</protein>
<dbReference type="Gene3D" id="3.60.110.10">
    <property type="entry name" value="Carbon-nitrogen hydrolase"/>
    <property type="match status" value="1"/>
</dbReference>
<comment type="similarity">
    <text evidence="1">Belongs to the carbon-nitrogen hydrolase superfamily. NIT1/NIT2 family.</text>
</comment>
<dbReference type="GO" id="GO:0016787">
    <property type="term" value="F:hydrolase activity"/>
    <property type="evidence" value="ECO:0007669"/>
    <property type="project" value="UniProtKB-KW"/>
</dbReference>
<dbReference type="InterPro" id="IPR003010">
    <property type="entry name" value="C-N_Hydrolase"/>
</dbReference>
<organism evidence="4 5">
    <name type="scientific">Streptomyces hazeniae</name>
    <dbReference type="NCBI Taxonomy" id="3075538"/>
    <lineage>
        <taxon>Bacteria</taxon>
        <taxon>Bacillati</taxon>
        <taxon>Actinomycetota</taxon>
        <taxon>Actinomycetes</taxon>
        <taxon>Kitasatosporales</taxon>
        <taxon>Streptomycetaceae</taxon>
        <taxon>Streptomyces</taxon>
    </lineage>
</organism>
<keyword evidence="5" id="KW-1185">Reference proteome</keyword>
<dbReference type="SUPFAM" id="SSF56317">
    <property type="entry name" value="Carbon-nitrogen hydrolase"/>
    <property type="match status" value="1"/>
</dbReference>
<evidence type="ECO:0000313" key="5">
    <source>
        <dbReference type="Proteomes" id="UP001183414"/>
    </source>
</evidence>
<dbReference type="PANTHER" id="PTHR23088:SF27">
    <property type="entry name" value="DEAMINATED GLUTATHIONE AMIDASE"/>
    <property type="match status" value="1"/>
</dbReference>
<reference evidence="5" key="1">
    <citation type="submission" date="2023-07" db="EMBL/GenBank/DDBJ databases">
        <title>30 novel species of actinomycetes from the DSMZ collection.</title>
        <authorList>
            <person name="Nouioui I."/>
        </authorList>
    </citation>
    <scope>NUCLEOTIDE SEQUENCE [LARGE SCALE GENOMIC DNA]</scope>
    <source>
        <strain evidence="5">DSM 42041</strain>
    </source>
</reference>
<evidence type="ECO:0000313" key="4">
    <source>
        <dbReference type="EMBL" id="MDT0377777.1"/>
    </source>
</evidence>
<evidence type="ECO:0000256" key="2">
    <source>
        <dbReference type="SAM" id="MobiDB-lite"/>
    </source>
</evidence>
<gene>
    <name evidence="4" type="ORF">RM572_03180</name>
</gene>
<proteinExistence type="inferred from homology"/>
<evidence type="ECO:0000256" key="1">
    <source>
        <dbReference type="ARBA" id="ARBA00010613"/>
    </source>
</evidence>
<feature type="domain" description="CN hydrolase" evidence="3">
    <location>
        <begin position="10"/>
        <end position="256"/>
    </location>
</feature>
<evidence type="ECO:0000259" key="3">
    <source>
        <dbReference type="PROSITE" id="PS50263"/>
    </source>
</evidence>
<keyword evidence="4" id="KW-0378">Hydrolase</keyword>
<sequence>MTSPHPPQALHAAVAQFAASTDVRANLRRVRQLAAAAAAERAELVVFPEAAMYAWDVPAAEIADAARLHYEPFVDGLAAVAEDTGVTLVAGAFAPVDGDRDAAPHNRLVVTGPGGVPQARYDKVHLFDAFSWQESDKVTAARTAPDFAELCTVPVGGFTVGLLNCYDLRFPEMARALVDRGADVLAVSSAWVAGPHKEMHWETLLRARAIENTCYVLASDQPPPRSAGLSQILDPLGLTAAACLGTEGVAVHRLDVAHLREVRTAIPSLKHRRYQVAPQVTPLSKEPAGAGPSLPVTTGEAR</sequence>
<dbReference type="RefSeq" id="WP_311671701.1">
    <property type="nucleotide sequence ID" value="NZ_JAVREQ010000001.1"/>
</dbReference>
<name>A0ABU2NP36_9ACTN</name>
<dbReference type="Proteomes" id="UP001183414">
    <property type="component" value="Unassembled WGS sequence"/>
</dbReference>
<dbReference type="EMBL" id="JAVREQ010000001">
    <property type="protein sequence ID" value="MDT0377777.1"/>
    <property type="molecule type" value="Genomic_DNA"/>
</dbReference>
<dbReference type="PROSITE" id="PS50263">
    <property type="entry name" value="CN_HYDROLASE"/>
    <property type="match status" value="1"/>
</dbReference>
<dbReference type="Pfam" id="PF00795">
    <property type="entry name" value="CN_hydrolase"/>
    <property type="match status" value="1"/>
</dbReference>
<dbReference type="PANTHER" id="PTHR23088">
    <property type="entry name" value="NITRILASE-RELATED"/>
    <property type="match status" value="1"/>
</dbReference>
<feature type="region of interest" description="Disordered" evidence="2">
    <location>
        <begin position="277"/>
        <end position="302"/>
    </location>
</feature>
<accession>A0ABU2NP36</accession>